<dbReference type="Proteomes" id="UP000190080">
    <property type="component" value="Unassembled WGS sequence"/>
</dbReference>
<name>A0A1V4ID25_9CLOT</name>
<evidence type="ECO:0000256" key="4">
    <source>
        <dbReference type="ARBA" id="ARBA00022729"/>
    </source>
</evidence>
<dbReference type="Gene3D" id="3.20.20.300">
    <property type="entry name" value="Glycoside hydrolase, family 3, N-terminal domain"/>
    <property type="match status" value="1"/>
</dbReference>
<dbReference type="AlphaFoldDB" id="A0A1V4ID25"/>
<keyword evidence="5 9" id="KW-0378">Hydrolase</keyword>
<dbReference type="Pfam" id="PF00933">
    <property type="entry name" value="Glyco_hydro_3"/>
    <property type="match status" value="1"/>
</dbReference>
<dbReference type="InterPro" id="IPR036962">
    <property type="entry name" value="Glyco_hydro_3_N_sf"/>
</dbReference>
<dbReference type="SUPFAM" id="SSF52279">
    <property type="entry name" value="Beta-D-glucan exohydrolase, C-terminal domain"/>
    <property type="match status" value="1"/>
</dbReference>
<dbReference type="InterPro" id="IPR051915">
    <property type="entry name" value="Cellulose_Degrad_GH3"/>
</dbReference>
<comment type="similarity">
    <text evidence="2">Belongs to the glycosyl hydrolase 3 family.</text>
</comment>
<dbReference type="RefSeq" id="WP_242954456.1">
    <property type="nucleotide sequence ID" value="NZ_MZGV01000069.1"/>
</dbReference>
<dbReference type="EMBL" id="MZGV01000069">
    <property type="protein sequence ID" value="OPJ57908.1"/>
    <property type="molecule type" value="Genomic_DNA"/>
</dbReference>
<dbReference type="PANTHER" id="PTHR30620:SF16">
    <property type="entry name" value="LYSOSOMAL BETA GLUCOSIDASE"/>
    <property type="match status" value="1"/>
</dbReference>
<evidence type="ECO:0000313" key="9">
    <source>
        <dbReference type="EMBL" id="OPJ57908.1"/>
    </source>
</evidence>
<dbReference type="GO" id="GO:0009251">
    <property type="term" value="P:glucan catabolic process"/>
    <property type="evidence" value="ECO:0007669"/>
    <property type="project" value="TreeGrafter"/>
</dbReference>
<dbReference type="InterPro" id="IPR002772">
    <property type="entry name" value="Glyco_hydro_3_C"/>
</dbReference>
<feature type="domain" description="Glycoside hydrolase family 3 N-terminal" evidence="7">
    <location>
        <begin position="123"/>
        <end position="396"/>
    </location>
</feature>
<dbReference type="SUPFAM" id="SSF51445">
    <property type="entry name" value="(Trans)glycosidases"/>
    <property type="match status" value="1"/>
</dbReference>
<protein>
    <recommendedName>
        <fullName evidence="3">beta-glucosidase</fullName>
        <ecNumber evidence="3">3.2.1.21</ecNumber>
    </recommendedName>
</protein>
<keyword evidence="6 9" id="KW-0326">Glycosidase</keyword>
<keyword evidence="4" id="KW-0732">Signal</keyword>
<dbReference type="PRINTS" id="PR00133">
    <property type="entry name" value="GLHYDRLASE3"/>
</dbReference>
<organism evidence="9 10">
    <name type="scientific">Clostridium oryzae</name>
    <dbReference type="NCBI Taxonomy" id="1450648"/>
    <lineage>
        <taxon>Bacteria</taxon>
        <taxon>Bacillati</taxon>
        <taxon>Bacillota</taxon>
        <taxon>Clostridia</taxon>
        <taxon>Eubacteriales</taxon>
        <taxon>Clostridiaceae</taxon>
        <taxon>Clostridium</taxon>
    </lineage>
</organism>
<keyword evidence="10" id="KW-1185">Reference proteome</keyword>
<proteinExistence type="inferred from homology"/>
<dbReference type="InterPro" id="IPR036881">
    <property type="entry name" value="Glyco_hydro_3_C_sf"/>
</dbReference>
<dbReference type="GO" id="GO:0008422">
    <property type="term" value="F:beta-glucosidase activity"/>
    <property type="evidence" value="ECO:0007669"/>
    <property type="project" value="UniProtKB-EC"/>
</dbReference>
<comment type="caution">
    <text evidence="9">The sequence shown here is derived from an EMBL/GenBank/DDBJ whole genome shotgun (WGS) entry which is preliminary data.</text>
</comment>
<accession>A0A1V4ID25</accession>
<dbReference type="STRING" id="1450648.CLORY_38710"/>
<evidence type="ECO:0000313" key="10">
    <source>
        <dbReference type="Proteomes" id="UP000190080"/>
    </source>
</evidence>
<dbReference type="PANTHER" id="PTHR30620">
    <property type="entry name" value="PERIPLASMIC BETA-GLUCOSIDASE-RELATED"/>
    <property type="match status" value="1"/>
</dbReference>
<evidence type="ECO:0000256" key="3">
    <source>
        <dbReference type="ARBA" id="ARBA00012744"/>
    </source>
</evidence>
<evidence type="ECO:0000256" key="1">
    <source>
        <dbReference type="ARBA" id="ARBA00000448"/>
    </source>
</evidence>
<feature type="domain" description="Glycoside hydrolase family 3 C-terminal" evidence="8">
    <location>
        <begin position="502"/>
        <end position="733"/>
    </location>
</feature>
<dbReference type="Pfam" id="PF01915">
    <property type="entry name" value="Glyco_hydro_3_C"/>
    <property type="match status" value="1"/>
</dbReference>
<evidence type="ECO:0000256" key="5">
    <source>
        <dbReference type="ARBA" id="ARBA00022801"/>
    </source>
</evidence>
<comment type="catalytic activity">
    <reaction evidence="1">
        <text>Hydrolysis of terminal, non-reducing beta-D-glucosyl residues with release of beta-D-glucose.</text>
        <dbReference type="EC" id="3.2.1.21"/>
    </reaction>
</comment>
<evidence type="ECO:0000256" key="2">
    <source>
        <dbReference type="ARBA" id="ARBA00005336"/>
    </source>
</evidence>
<dbReference type="Gene3D" id="3.40.50.1700">
    <property type="entry name" value="Glycoside hydrolase family 3 C-terminal domain"/>
    <property type="match status" value="1"/>
</dbReference>
<evidence type="ECO:0000259" key="8">
    <source>
        <dbReference type="Pfam" id="PF01915"/>
    </source>
</evidence>
<evidence type="ECO:0000259" key="7">
    <source>
        <dbReference type="Pfam" id="PF00933"/>
    </source>
</evidence>
<dbReference type="EC" id="3.2.1.21" evidence="3"/>
<evidence type="ECO:0000256" key="6">
    <source>
        <dbReference type="ARBA" id="ARBA00023295"/>
    </source>
</evidence>
<gene>
    <name evidence="9" type="ORF">CLORY_38710</name>
</gene>
<reference evidence="9 10" key="1">
    <citation type="submission" date="2017-03" db="EMBL/GenBank/DDBJ databases">
        <title>Genome sequence of Clostridium oryzae DSM 28571.</title>
        <authorList>
            <person name="Poehlein A."/>
            <person name="Daniel R."/>
        </authorList>
    </citation>
    <scope>NUCLEOTIDE SEQUENCE [LARGE SCALE GENOMIC DNA]</scope>
    <source>
        <strain evidence="9 10">DSM 28571</strain>
    </source>
</reference>
<dbReference type="InterPro" id="IPR001764">
    <property type="entry name" value="Glyco_hydro_3_N"/>
</dbReference>
<sequence length="749" mass="84668">MSIDIRSKWRKVSYPQYNIIINEGGKTIGYSVKSNIDIIESDGYAFKDLNKNGKLDPYEDWRLPLEERLNDLVKQMSIDDIAGLMLYSAHQSVSSDDNVFAAKFRGTYDGKSLEESGKNIWELSDQQKQFLQNDHLRHVLVTVVENAETVAKWNNQLQAFAENLKFGIPVNISSDPRHTPEANTEFDAGSGGDISKWPQPLGFAATFDPELVRNFGRIAAREYRAMGISTALSPQVDLATEPRWMRFDGTFGEDSKLTTDMAEAYCDGFQTSENGSWGDTSVNAMVKHWPGGGSGESGRDAHFGYGKFAVYPGNNFQEHLKPFTDGAFKLKHGTNKASAVMPYYTISYGQDVKNNENVGNGYSSYIIKDLLRDKYGYDGVVCTDWVITKDSVHIDQFLSGKCWGTEKLTVAQRHYKVIMAGVDQFGGNNEIQPVLDAYQIGVKEHGEEWMRKRFELSAKRLLRNIFQCGLFENPYTDPDYASKEVGKLEYIKAGYEAQQKSIVLLKNHNQLLPITDKKKVYIPKRRISESKDWFGNSVDAHEEFPIEPSILNRYYELVESCEKADFAIVFVGSPKSSGFINGEYVPITLQYGEYTAQNARQHSIAKDENDEIVDRNYFGKTNTADNKSELEIIIETRKAMGSKPVIAALSMSNPTIVSEFEPYVDALVVDFHVQRQVILDIIKGTSEPSGLLPFQMPKNMETVENQNEDAAHDMECYVDSDGNRYDFAYGMNYRGIIDDERVKKYIKAK</sequence>
<dbReference type="InterPro" id="IPR017853">
    <property type="entry name" value="GH"/>
</dbReference>